<accession>A0A7I7YNF1</accession>
<dbReference type="GO" id="GO:0055085">
    <property type="term" value="P:transmembrane transport"/>
    <property type="evidence" value="ECO:0007669"/>
    <property type="project" value="InterPro"/>
</dbReference>
<dbReference type="InterPro" id="IPR000595">
    <property type="entry name" value="cNMP-bd_dom"/>
</dbReference>
<dbReference type="PROSITE" id="PS50042">
    <property type="entry name" value="CNMP_BINDING_3"/>
    <property type="match status" value="1"/>
</dbReference>
<protein>
    <submittedName>
        <fullName evidence="5">Uncharacterized protein</fullName>
    </submittedName>
</protein>
<comment type="subcellular location">
    <subcellularLocation>
        <location evidence="1">Membrane</location>
    </subcellularLocation>
</comment>
<keyword evidence="6" id="KW-1185">Reference proteome</keyword>
<evidence type="ECO:0000256" key="3">
    <source>
        <dbReference type="ARBA" id="ARBA00022989"/>
    </source>
</evidence>
<keyword evidence="4" id="KW-0472">Membrane</keyword>
<evidence type="ECO:0000256" key="1">
    <source>
        <dbReference type="ARBA" id="ARBA00004370"/>
    </source>
</evidence>
<dbReference type="Gene3D" id="2.30.30.60">
    <property type="match status" value="1"/>
</dbReference>
<dbReference type="SUPFAM" id="SSF50182">
    <property type="entry name" value="Sm-like ribonucleoproteins"/>
    <property type="match status" value="1"/>
</dbReference>
<dbReference type="InterPro" id="IPR010920">
    <property type="entry name" value="LSM_dom_sf"/>
</dbReference>
<dbReference type="PIRSF" id="PIRSF026673">
    <property type="entry name" value="UCP026673_ion_chan"/>
    <property type="match status" value="1"/>
</dbReference>
<dbReference type="Gene3D" id="1.10.287.1260">
    <property type="match status" value="1"/>
</dbReference>
<organism evidence="5 6">
    <name type="scientific">Mycobacterium parmense</name>
    <dbReference type="NCBI Taxonomy" id="185642"/>
    <lineage>
        <taxon>Bacteria</taxon>
        <taxon>Bacillati</taxon>
        <taxon>Actinomycetota</taxon>
        <taxon>Actinomycetes</taxon>
        <taxon>Mycobacteriales</taxon>
        <taxon>Mycobacteriaceae</taxon>
        <taxon>Mycobacterium</taxon>
        <taxon>Mycobacterium simiae complex</taxon>
    </lineage>
</organism>
<dbReference type="InterPro" id="IPR006685">
    <property type="entry name" value="MscS_channel_2nd"/>
</dbReference>
<evidence type="ECO:0000313" key="5">
    <source>
        <dbReference type="EMBL" id="BBZ43209.1"/>
    </source>
</evidence>
<dbReference type="Proteomes" id="UP000467105">
    <property type="component" value="Chromosome"/>
</dbReference>
<dbReference type="EMBL" id="AP022614">
    <property type="protein sequence ID" value="BBZ43209.1"/>
    <property type="molecule type" value="Genomic_DNA"/>
</dbReference>
<dbReference type="SMART" id="SM00100">
    <property type="entry name" value="cNMP"/>
    <property type="match status" value="1"/>
</dbReference>
<reference evidence="5 6" key="1">
    <citation type="journal article" date="2019" name="Emerg. Microbes Infect.">
        <title>Comprehensive subspecies identification of 175 nontuberculous mycobacteria species based on 7547 genomic profiles.</title>
        <authorList>
            <person name="Matsumoto Y."/>
            <person name="Kinjo T."/>
            <person name="Motooka D."/>
            <person name="Nabeya D."/>
            <person name="Jung N."/>
            <person name="Uechi K."/>
            <person name="Horii T."/>
            <person name="Iida T."/>
            <person name="Fujita J."/>
            <person name="Nakamura S."/>
        </authorList>
    </citation>
    <scope>NUCLEOTIDE SEQUENCE [LARGE SCALE GENOMIC DNA]</scope>
    <source>
        <strain evidence="5 6">JCM 14742</strain>
    </source>
</reference>
<keyword evidence="2" id="KW-0812">Transmembrane</keyword>
<evidence type="ECO:0000256" key="4">
    <source>
        <dbReference type="ARBA" id="ARBA00023136"/>
    </source>
</evidence>
<dbReference type="AlphaFoldDB" id="A0A7I7YNF1"/>
<proteinExistence type="predicted"/>
<keyword evidence="3" id="KW-1133">Transmembrane helix</keyword>
<dbReference type="PANTHER" id="PTHR30566:SF25">
    <property type="entry name" value="INNER MEMBRANE PROTEIN"/>
    <property type="match status" value="1"/>
</dbReference>
<name>A0A7I7YNF1_9MYCO</name>
<dbReference type="InterPro" id="IPR023408">
    <property type="entry name" value="MscS_beta-dom_sf"/>
</dbReference>
<dbReference type="InterPro" id="IPR016846">
    <property type="entry name" value="cNMP-bd_ion_channel"/>
</dbReference>
<dbReference type="CDD" id="cd00038">
    <property type="entry name" value="CAP_ED"/>
    <property type="match status" value="1"/>
</dbReference>
<dbReference type="OrthoDB" id="9775207at2"/>
<dbReference type="SUPFAM" id="SSF51206">
    <property type="entry name" value="cAMP-binding domain-like"/>
    <property type="match status" value="1"/>
</dbReference>
<sequence>MNAFHTSWFYWGVGIAIGFPIAMILLTELQHALVRRNSRLARQVSLLRNYLVPLTAFLLLIVNAWQIPAGTELVRILTTVFGFLVLVLLLSGFNATVFDGAPEGSWRKRLPAIFLDVGRFAVIGVGLALILSYVWGVRVGGLFTALGVTSVVIGLMLQNSVGQIVSGLFMLFEQPFRINDWLDAPSARGRVVEVNWRAVHIDTGSGIRITPNSVLATTSFTNLSRPSAAHDCDITTKFAVADSPDKVCALLIGVAAALPQLKTGVVPPIAVPMGAGEYRTTVRLMSPADATAAQATFLRWVWYAARRERLHLDGAGDDFSTTHRVEDALRKVVAPALRLSLADQQSLVARARVVRYGADELVERAGEVSTGMTFLIAGRVRLTATAPDGTSIPVSTLDEGEFLGLTALTRQPNLAGAYALDEVTALQIKRDDLEEVVMNKPALLQDLGRLIDERQSKVRQATRRNRKGAQVINSGPPHMTV</sequence>
<dbReference type="Gene3D" id="2.60.120.10">
    <property type="entry name" value="Jelly Rolls"/>
    <property type="match status" value="1"/>
</dbReference>
<dbReference type="GO" id="GO:0016020">
    <property type="term" value="C:membrane"/>
    <property type="evidence" value="ECO:0007669"/>
    <property type="project" value="UniProtKB-SubCell"/>
</dbReference>
<dbReference type="Pfam" id="PF00924">
    <property type="entry name" value="MS_channel_2nd"/>
    <property type="match status" value="1"/>
</dbReference>
<dbReference type="RefSeq" id="WP_085267321.1">
    <property type="nucleotide sequence ID" value="NZ_AP022614.1"/>
</dbReference>
<dbReference type="InterPro" id="IPR014710">
    <property type="entry name" value="RmlC-like_jellyroll"/>
</dbReference>
<evidence type="ECO:0000256" key="2">
    <source>
        <dbReference type="ARBA" id="ARBA00022692"/>
    </source>
</evidence>
<gene>
    <name evidence="5" type="ORF">MPRM_04900</name>
</gene>
<dbReference type="PANTHER" id="PTHR30566">
    <property type="entry name" value="YNAI-RELATED MECHANOSENSITIVE ION CHANNEL"/>
    <property type="match status" value="1"/>
</dbReference>
<evidence type="ECO:0000313" key="6">
    <source>
        <dbReference type="Proteomes" id="UP000467105"/>
    </source>
</evidence>
<dbReference type="Pfam" id="PF00027">
    <property type="entry name" value="cNMP_binding"/>
    <property type="match status" value="1"/>
</dbReference>
<dbReference type="InterPro" id="IPR018490">
    <property type="entry name" value="cNMP-bd_dom_sf"/>
</dbReference>